<feature type="transmembrane region" description="Helical" evidence="7">
    <location>
        <begin position="189"/>
        <end position="208"/>
    </location>
</feature>
<feature type="transmembrane region" description="Helical" evidence="7">
    <location>
        <begin position="132"/>
        <end position="152"/>
    </location>
</feature>
<keyword evidence="3 7" id="KW-0812">Transmembrane</keyword>
<comment type="caution">
    <text evidence="9">The sequence shown here is derived from an EMBL/GenBank/DDBJ whole genome shotgun (WGS) entry which is preliminary data.</text>
</comment>
<feature type="transmembrane region" description="Helical" evidence="7">
    <location>
        <begin position="258"/>
        <end position="277"/>
    </location>
</feature>
<reference evidence="9 10" key="1">
    <citation type="submission" date="2020-02" db="EMBL/GenBank/DDBJ databases">
        <title>The whole genome sequence of CPCC 205119.</title>
        <authorList>
            <person name="Jiang Z."/>
        </authorList>
    </citation>
    <scope>NUCLEOTIDE SEQUENCE [LARGE SCALE GENOMIC DNA]</scope>
    <source>
        <strain evidence="9 10">CPCC 205119</strain>
    </source>
</reference>
<evidence type="ECO:0000259" key="8">
    <source>
        <dbReference type="Pfam" id="PF01694"/>
    </source>
</evidence>
<dbReference type="InterPro" id="IPR022764">
    <property type="entry name" value="Peptidase_S54_rhomboid_dom"/>
</dbReference>
<evidence type="ECO:0000256" key="2">
    <source>
        <dbReference type="ARBA" id="ARBA00009045"/>
    </source>
</evidence>
<feature type="domain" description="Peptidase S54 rhomboid" evidence="8">
    <location>
        <begin position="123"/>
        <end position="253"/>
    </location>
</feature>
<comment type="similarity">
    <text evidence="2">Belongs to the peptidase S54 family.</text>
</comment>
<evidence type="ECO:0000256" key="4">
    <source>
        <dbReference type="ARBA" id="ARBA00022801"/>
    </source>
</evidence>
<feature type="transmembrane region" description="Helical" evidence="7">
    <location>
        <begin position="164"/>
        <end position="183"/>
    </location>
</feature>
<accession>A0A7K3WH96</accession>
<dbReference type="Gene3D" id="1.20.1540.10">
    <property type="entry name" value="Rhomboid-like"/>
    <property type="match status" value="1"/>
</dbReference>
<comment type="subcellular location">
    <subcellularLocation>
        <location evidence="1">Membrane</location>
        <topology evidence="1">Multi-pass membrane protein</topology>
    </subcellularLocation>
</comment>
<evidence type="ECO:0000256" key="6">
    <source>
        <dbReference type="ARBA" id="ARBA00023136"/>
    </source>
</evidence>
<evidence type="ECO:0000313" key="10">
    <source>
        <dbReference type="Proteomes" id="UP000470470"/>
    </source>
</evidence>
<dbReference type="Proteomes" id="UP000470470">
    <property type="component" value="Unassembled WGS sequence"/>
</dbReference>
<feature type="transmembrane region" description="Helical" evidence="7">
    <location>
        <begin position="220"/>
        <end position="252"/>
    </location>
</feature>
<evidence type="ECO:0000256" key="3">
    <source>
        <dbReference type="ARBA" id="ARBA00022692"/>
    </source>
</evidence>
<keyword evidence="5 7" id="KW-1133">Transmembrane helix</keyword>
<sequence length="282" mass="29524">MTEQPAPPATTCYRHPDRATGVSCVRCGRRICPDCMQPASVGFQCPECVRAGRATVRQPKRTTGLRLAGQRFGPVTSTLIAVNLTVGVATFVSALVAGGNPVSSFASPLTDAFRLSPYDLAQGEWWRVATSAFTHVSLVHLAFNMLALLLFGSELERMIGRGRFLTVYLVSALGGAVAIELFGAFLGGVVGASAAIYGLLGAFGVVLLQRRQDIRGLVTLIAINAVVSFLPGVSLLGHVGGFVAGVLTAAALLLRPRWAAVAAVVVLVLVCVVLLAAQVRLV</sequence>
<dbReference type="SUPFAM" id="SSF144091">
    <property type="entry name" value="Rhomboid-like"/>
    <property type="match status" value="1"/>
</dbReference>
<dbReference type="RefSeq" id="WP_162393381.1">
    <property type="nucleotide sequence ID" value="NZ_JAABOZ010000008.1"/>
</dbReference>
<name>A0A7K3WH96_9ACTN</name>
<dbReference type="EMBL" id="JAAGWK010000021">
    <property type="protein sequence ID" value="NEL55259.1"/>
    <property type="molecule type" value="Genomic_DNA"/>
</dbReference>
<dbReference type="InterPro" id="IPR035952">
    <property type="entry name" value="Rhomboid-like_sf"/>
</dbReference>
<keyword evidence="9" id="KW-0645">Protease</keyword>
<dbReference type="AlphaFoldDB" id="A0A7K3WH96"/>
<gene>
    <name evidence="9" type="ORF">G1H19_14780</name>
</gene>
<dbReference type="PANTHER" id="PTHR43731:SF14">
    <property type="entry name" value="PRESENILIN-ASSOCIATED RHOMBOID-LIKE PROTEIN, MITOCHONDRIAL"/>
    <property type="match status" value="1"/>
</dbReference>
<dbReference type="Pfam" id="PF01694">
    <property type="entry name" value="Rhomboid"/>
    <property type="match status" value="1"/>
</dbReference>
<organism evidence="9 10">
    <name type="scientific">Goekera deserti</name>
    <dbReference type="NCBI Taxonomy" id="2497753"/>
    <lineage>
        <taxon>Bacteria</taxon>
        <taxon>Bacillati</taxon>
        <taxon>Actinomycetota</taxon>
        <taxon>Actinomycetes</taxon>
        <taxon>Geodermatophilales</taxon>
        <taxon>Geodermatophilaceae</taxon>
        <taxon>Goekera</taxon>
    </lineage>
</organism>
<keyword evidence="10" id="KW-1185">Reference proteome</keyword>
<evidence type="ECO:0000256" key="5">
    <source>
        <dbReference type="ARBA" id="ARBA00022989"/>
    </source>
</evidence>
<evidence type="ECO:0000313" key="9">
    <source>
        <dbReference type="EMBL" id="NEL55259.1"/>
    </source>
</evidence>
<keyword evidence="6 7" id="KW-0472">Membrane</keyword>
<evidence type="ECO:0000256" key="7">
    <source>
        <dbReference type="SAM" id="Phobius"/>
    </source>
</evidence>
<dbReference type="GO" id="GO:0006508">
    <property type="term" value="P:proteolysis"/>
    <property type="evidence" value="ECO:0007669"/>
    <property type="project" value="UniProtKB-KW"/>
</dbReference>
<proteinExistence type="inferred from homology"/>
<evidence type="ECO:0000256" key="1">
    <source>
        <dbReference type="ARBA" id="ARBA00004141"/>
    </source>
</evidence>
<dbReference type="GO" id="GO:0004252">
    <property type="term" value="F:serine-type endopeptidase activity"/>
    <property type="evidence" value="ECO:0007669"/>
    <property type="project" value="InterPro"/>
</dbReference>
<feature type="transmembrane region" description="Helical" evidence="7">
    <location>
        <begin position="75"/>
        <end position="97"/>
    </location>
</feature>
<dbReference type="GO" id="GO:0016020">
    <property type="term" value="C:membrane"/>
    <property type="evidence" value="ECO:0007669"/>
    <property type="project" value="UniProtKB-SubCell"/>
</dbReference>
<keyword evidence="4" id="KW-0378">Hydrolase</keyword>
<dbReference type="InterPro" id="IPR050925">
    <property type="entry name" value="Rhomboid_protease_S54"/>
</dbReference>
<dbReference type="PANTHER" id="PTHR43731">
    <property type="entry name" value="RHOMBOID PROTEASE"/>
    <property type="match status" value="1"/>
</dbReference>
<protein>
    <submittedName>
        <fullName evidence="9">Rhomboid family intramembrane serine protease</fullName>
    </submittedName>
</protein>